<keyword evidence="2" id="KW-0812">Transmembrane</keyword>
<dbReference type="GO" id="GO:0005886">
    <property type="term" value="C:plasma membrane"/>
    <property type="evidence" value="ECO:0007669"/>
    <property type="project" value="InterPro"/>
</dbReference>
<comment type="subcellular location">
    <subcellularLocation>
        <location evidence="1">Membrane</location>
        <topology evidence="1">Single-pass membrane protein</topology>
    </subcellularLocation>
</comment>
<keyword evidence="8" id="KW-1185">Reference proteome</keyword>
<dbReference type="GO" id="GO:0009306">
    <property type="term" value="P:protein secretion"/>
    <property type="evidence" value="ECO:0007669"/>
    <property type="project" value="InterPro"/>
</dbReference>
<organism evidence="7 8">
    <name type="scientific">Halomonas organivorans</name>
    <dbReference type="NCBI Taxonomy" id="257772"/>
    <lineage>
        <taxon>Bacteria</taxon>
        <taxon>Pseudomonadati</taxon>
        <taxon>Pseudomonadota</taxon>
        <taxon>Gammaproteobacteria</taxon>
        <taxon>Oceanospirillales</taxon>
        <taxon>Halomonadaceae</taxon>
        <taxon>Halomonas</taxon>
    </lineage>
</organism>
<feature type="compositionally biased region" description="Low complexity" evidence="5">
    <location>
        <begin position="406"/>
        <end position="419"/>
    </location>
</feature>
<comment type="caution">
    <text evidence="7">The sequence shown here is derived from an EMBL/GenBank/DDBJ whole genome shotgun (WGS) entry which is preliminary data.</text>
</comment>
<proteinExistence type="predicted"/>
<protein>
    <submittedName>
        <fullName evidence="7">Translocation and assembly module TamB</fullName>
    </submittedName>
</protein>
<feature type="domain" description="Translocation and assembly module TamB C-terminal" evidence="6">
    <location>
        <begin position="979"/>
        <end position="1331"/>
    </location>
</feature>
<dbReference type="GO" id="GO:0097347">
    <property type="term" value="C:TAM protein secretion complex"/>
    <property type="evidence" value="ECO:0007669"/>
    <property type="project" value="TreeGrafter"/>
</dbReference>
<accession>A0A7W5BZ94</accession>
<sequence>MRVRRLSWAVVRLLVLLPLWLLGLVLLLLGLALSPWGTGLLIDQGQRLGLIDVEDVEGAPLDALRIEGLRLEAGPASVAIAHLELAWADDCLLDGRLCLDRLVVEGARIRLGESEPTAADEAPEDSAGTAPGPVRLPFPVALRELVLNDVEVRLADGTRLAWKHFSSGAEAADDTLTLDPTRLAGLRLTLPISPGNQLALSESERPEPVLTAASIDAAVAVRSPLPASVAPAAAGVRDKPLEEREPLTLPDITLPLAVNVPSLTLEDAALEGPQAYVIDRLDLSVTARGQKVTVHPLAVASREADATLEAEVTLSGDYPLEAHLGADFYLPERLPALAGQRLELAVTGDLRDLSVSLIASGPMAASLQAHLDALDPTLPFSARLESDALQWPLPGATPTADSETDGAAAGAEEGPAEAAEPWKVEDLALNVEGSLTDYRVSLGLTAQGPSLPRSGLELSGQGNLKRFDWAPLRLTPPKGTLTSQGRVDWSEALSVSARLNVDGFDPEPFVEGLAGRLDGNLELAFTQSADGWRLGVPALAVDGELADQPFSLEGQLSGDHDMNWEVDTLSLRQGDNRLQASGTVAPSDLNLDARLDMPRLDTLYPGLAGALSGDIEATGSFEQPQLSLTLDGDRLAFADNRLARLRLAGNVAGLEDPALDLSLEAGEVAAAGQTFDTIDLALDGRLSEHRLTLAVDGDSDGPLASLNLALEGALDKARQHYTGRLTPLEADTAYGRLALDQALAFDADLGASGVEVQPFCLRREQGGGLCLTEALSASADSGRAVLAIRELPMDLINDAMPPGWRIDGDSEGNLEAEWSRGGSAWQATADLDSQVEVAGEDAYGQPWSVPGTGLALDLEASQARADIGLALTLGDSGALRLDLGIIDPMGAGQLDGRLTVDEVRLSPYRPLVADLETLEGTLGGNVAIGGSRDQPQLDGRLELGGLRAEGLGLPLSVADGALTVALSGDRADIDGYLASEQGRLNITGDARWPSADAWRASLDLEGRDAPLEAALPGFGRLRLAPDLSIRATPERLRVRGEVGVPWARLEVGQVPASAVSPSPDEVIITREEAEAADRRAADGEAGESTAEAMQKAGMALDVRVTLALGPDMRLAAYGLKTKLAGGLEVRQSNGPVQLFGNVNLEDGRFRAFGQDLIIREGILYFSGPPGQPLLDFEAVRNPDNTEDGVVAGLRVTGPAASPSLEIFSEPAMDESRALSYVLRGRAPDDGGGADGALTSALLGVTLGQAGGAVGAIGEAFGIQDLSLDTAGSGEDSQVVVTGNLTDRLSVGYGVGVFSPIAELSLRYKLWRNLYLEAISGASQAVDLIYTFSLPGDPPVLNR</sequence>
<reference evidence="7 8" key="1">
    <citation type="submission" date="2020-08" db="EMBL/GenBank/DDBJ databases">
        <title>Genomic Encyclopedia of Type Strains, Phase III (KMG-III): the genomes of soil and plant-associated and newly described type strains.</title>
        <authorList>
            <person name="Whitman W."/>
        </authorList>
    </citation>
    <scope>NUCLEOTIDE SEQUENCE [LARGE SCALE GENOMIC DNA]</scope>
    <source>
        <strain evidence="7 8">CECT 5995</strain>
    </source>
</reference>
<dbReference type="PANTHER" id="PTHR36985">
    <property type="entry name" value="TRANSLOCATION AND ASSEMBLY MODULE SUBUNIT TAMB"/>
    <property type="match status" value="1"/>
</dbReference>
<evidence type="ECO:0000256" key="4">
    <source>
        <dbReference type="ARBA" id="ARBA00023136"/>
    </source>
</evidence>
<gene>
    <name evidence="7" type="ORF">FHR96_001807</name>
</gene>
<keyword evidence="4" id="KW-0472">Membrane</keyword>
<evidence type="ECO:0000259" key="6">
    <source>
        <dbReference type="Pfam" id="PF04357"/>
    </source>
</evidence>
<evidence type="ECO:0000256" key="1">
    <source>
        <dbReference type="ARBA" id="ARBA00004167"/>
    </source>
</evidence>
<dbReference type="Proteomes" id="UP000525987">
    <property type="component" value="Unassembled WGS sequence"/>
</dbReference>
<evidence type="ECO:0000313" key="8">
    <source>
        <dbReference type="Proteomes" id="UP000525987"/>
    </source>
</evidence>
<name>A0A7W5BZ94_9GAMM</name>
<dbReference type="EMBL" id="JACHXM010000006">
    <property type="protein sequence ID" value="MBB3140938.1"/>
    <property type="molecule type" value="Genomic_DNA"/>
</dbReference>
<feature type="region of interest" description="Disordered" evidence="5">
    <location>
        <begin position="391"/>
        <end position="419"/>
    </location>
</feature>
<keyword evidence="3" id="KW-1133">Transmembrane helix</keyword>
<evidence type="ECO:0000256" key="2">
    <source>
        <dbReference type="ARBA" id="ARBA00022692"/>
    </source>
</evidence>
<evidence type="ECO:0000313" key="7">
    <source>
        <dbReference type="EMBL" id="MBB3140938.1"/>
    </source>
</evidence>
<evidence type="ECO:0000256" key="3">
    <source>
        <dbReference type="ARBA" id="ARBA00022989"/>
    </source>
</evidence>
<dbReference type="PANTHER" id="PTHR36985:SF1">
    <property type="entry name" value="TRANSLOCATION AND ASSEMBLY MODULE SUBUNIT TAMB"/>
    <property type="match status" value="1"/>
</dbReference>
<evidence type="ECO:0000256" key="5">
    <source>
        <dbReference type="SAM" id="MobiDB-lite"/>
    </source>
</evidence>
<dbReference type="RefSeq" id="WP_343066355.1">
    <property type="nucleotide sequence ID" value="NZ_JACHXM010000006.1"/>
</dbReference>
<dbReference type="Pfam" id="PF04357">
    <property type="entry name" value="TamB"/>
    <property type="match status" value="1"/>
</dbReference>
<dbReference type="InterPro" id="IPR007452">
    <property type="entry name" value="TamB_C"/>
</dbReference>